<dbReference type="OrthoDB" id="8654606at2759"/>
<feature type="signal peptide" evidence="2">
    <location>
        <begin position="1"/>
        <end position="20"/>
    </location>
</feature>
<evidence type="ECO:0000256" key="1">
    <source>
        <dbReference type="SAM" id="Phobius"/>
    </source>
</evidence>
<keyword evidence="1" id="KW-1133">Transmembrane helix</keyword>
<evidence type="ECO:0000256" key="2">
    <source>
        <dbReference type="SAM" id="SignalP"/>
    </source>
</evidence>
<keyword evidence="3" id="KW-1185">Reference proteome</keyword>
<evidence type="ECO:0000313" key="4">
    <source>
        <dbReference type="RefSeq" id="XP_017324681.1"/>
    </source>
</evidence>
<reference evidence="3" key="1">
    <citation type="journal article" date="2016" name="Nat. Commun.">
        <title>The channel catfish genome sequence provides insights into the evolution of scale formation in teleosts.</title>
        <authorList>
            <person name="Liu Z."/>
            <person name="Liu S."/>
            <person name="Yao J."/>
            <person name="Bao L."/>
            <person name="Zhang J."/>
            <person name="Li Y."/>
            <person name="Jiang C."/>
            <person name="Sun L."/>
            <person name="Wang R."/>
            <person name="Zhang Y."/>
            <person name="Zhou T."/>
            <person name="Zeng Q."/>
            <person name="Fu Q."/>
            <person name="Gao S."/>
            <person name="Li N."/>
            <person name="Koren S."/>
            <person name="Jiang Y."/>
            <person name="Zimin A."/>
            <person name="Xu P."/>
            <person name="Phillippy A.M."/>
            <person name="Geng X."/>
            <person name="Song L."/>
            <person name="Sun F."/>
            <person name="Li C."/>
            <person name="Wang X."/>
            <person name="Chen A."/>
            <person name="Jin Y."/>
            <person name="Yuan Z."/>
            <person name="Yang Y."/>
            <person name="Tan S."/>
            <person name="Peatman E."/>
            <person name="Lu J."/>
            <person name="Qin Z."/>
            <person name="Dunham R."/>
            <person name="Li Z."/>
            <person name="Sonstegard T."/>
            <person name="Feng J."/>
            <person name="Danzmann R.G."/>
            <person name="Schroeder S."/>
            <person name="Scheffler B."/>
            <person name="Duke M.V."/>
            <person name="Ballard L."/>
            <person name="Kucuktas H."/>
            <person name="Kaltenboeck L."/>
            <person name="Liu H."/>
            <person name="Armbruster J."/>
            <person name="Xie Y."/>
            <person name="Kirby M.L."/>
            <person name="Tian Y."/>
            <person name="Flanagan M.E."/>
            <person name="Mu W."/>
            <person name="Waldbieser G.C."/>
        </authorList>
    </citation>
    <scope>NUCLEOTIDE SEQUENCE [LARGE SCALE GENOMIC DNA]</scope>
    <source>
        <strain evidence="3">SDA103</strain>
    </source>
</reference>
<organism evidence="3 4">
    <name type="scientific">Ictalurus punctatus</name>
    <name type="common">Channel catfish</name>
    <name type="synonym">Silurus punctatus</name>
    <dbReference type="NCBI Taxonomy" id="7998"/>
    <lineage>
        <taxon>Eukaryota</taxon>
        <taxon>Metazoa</taxon>
        <taxon>Chordata</taxon>
        <taxon>Craniata</taxon>
        <taxon>Vertebrata</taxon>
        <taxon>Euteleostomi</taxon>
        <taxon>Actinopterygii</taxon>
        <taxon>Neopterygii</taxon>
        <taxon>Teleostei</taxon>
        <taxon>Ostariophysi</taxon>
        <taxon>Siluriformes</taxon>
        <taxon>Ictaluridae</taxon>
        <taxon>Ictalurus</taxon>
    </lineage>
</organism>
<keyword evidence="2" id="KW-0732">Signal</keyword>
<feature type="chain" id="PRO_5012948872" evidence="2">
    <location>
        <begin position="21"/>
        <end position="206"/>
    </location>
</feature>
<reference evidence="4" key="2">
    <citation type="submission" date="2025-08" db="UniProtKB">
        <authorList>
            <consortium name="RefSeq"/>
        </authorList>
    </citation>
    <scope>IDENTIFICATION</scope>
    <source>
        <tissue evidence="4">Blood</tissue>
    </source>
</reference>
<feature type="transmembrane region" description="Helical" evidence="1">
    <location>
        <begin position="156"/>
        <end position="182"/>
    </location>
</feature>
<dbReference type="KEGG" id="ipu:108266154"/>
<proteinExistence type="predicted"/>
<dbReference type="Proteomes" id="UP000221080">
    <property type="component" value="Chromosome 6"/>
</dbReference>
<protein>
    <submittedName>
        <fullName evidence="4">Uncharacterized protein LOC108266154</fullName>
    </submittedName>
</protein>
<dbReference type="RefSeq" id="XP_017324681.1">
    <property type="nucleotide sequence ID" value="XM_017469192.3"/>
</dbReference>
<dbReference type="InterPro" id="IPR013783">
    <property type="entry name" value="Ig-like_fold"/>
</dbReference>
<dbReference type="InterPro" id="IPR036179">
    <property type="entry name" value="Ig-like_dom_sf"/>
</dbReference>
<dbReference type="SUPFAM" id="SSF48726">
    <property type="entry name" value="Immunoglobulin"/>
    <property type="match status" value="1"/>
</dbReference>
<accession>A0A2D0R3P5</accession>
<dbReference type="GeneID" id="108266154"/>
<dbReference type="Gene3D" id="2.60.40.10">
    <property type="entry name" value="Immunoglobulins"/>
    <property type="match status" value="1"/>
</dbReference>
<name>A0A2D0R3P5_ICTPU</name>
<keyword evidence="1" id="KW-0812">Transmembrane</keyword>
<evidence type="ECO:0000313" key="3">
    <source>
        <dbReference type="Proteomes" id="UP000221080"/>
    </source>
</evidence>
<dbReference type="AlphaFoldDB" id="A0A2D0R3P5"/>
<gene>
    <name evidence="4" type="primary">LOC108266154</name>
</gene>
<sequence length="206" mass="23183">MHEDWIACIVVLLSFSPTFSCSHSKDGEKNSLCIKDKNLVIRTVMSDASNASINCPGLDVNKENVRITLYKETELHFADFQKTKITNTSKETQRFSVYVENDTTVDYVIDKPQFNDTGLYNCTLAHGDTAKTTHTFLLVTDPGLQGCLHEELSVSWLLLAAGCGLLALYNFITTVVICSFAWKLKHQDTPQNDYFNTRPGEFSRVK</sequence>
<keyword evidence="1" id="KW-0472">Membrane</keyword>